<accession>A0ABY5FV84</accession>
<evidence type="ECO:0000313" key="4">
    <source>
        <dbReference type="Proteomes" id="UP001060039"/>
    </source>
</evidence>
<feature type="transmembrane region" description="Helical" evidence="1">
    <location>
        <begin position="6"/>
        <end position="30"/>
    </location>
</feature>
<dbReference type="InterPro" id="IPR006976">
    <property type="entry name" value="VanZ-like"/>
</dbReference>
<dbReference type="InterPro" id="IPR053150">
    <property type="entry name" value="Teicoplanin_resist-assoc"/>
</dbReference>
<feature type="domain" description="VanZ-like" evidence="2">
    <location>
        <begin position="51"/>
        <end position="180"/>
    </location>
</feature>
<proteinExistence type="predicted"/>
<feature type="transmembrane region" description="Helical" evidence="1">
    <location>
        <begin position="129"/>
        <end position="152"/>
    </location>
</feature>
<feature type="transmembrane region" description="Helical" evidence="1">
    <location>
        <begin position="308"/>
        <end position="327"/>
    </location>
</feature>
<evidence type="ECO:0000256" key="1">
    <source>
        <dbReference type="SAM" id="Phobius"/>
    </source>
</evidence>
<dbReference type="PANTHER" id="PTHR36834:SF1">
    <property type="entry name" value="INTEGRAL MEMBRANE PROTEIN"/>
    <property type="match status" value="1"/>
</dbReference>
<gene>
    <name evidence="3" type="ORF">NNL39_10890</name>
</gene>
<name>A0ABY5FV84_9MICO</name>
<feature type="transmembrane region" description="Helical" evidence="1">
    <location>
        <begin position="211"/>
        <end position="234"/>
    </location>
</feature>
<feature type="transmembrane region" description="Helical" evidence="1">
    <location>
        <begin position="246"/>
        <end position="273"/>
    </location>
</feature>
<dbReference type="EMBL" id="CP101497">
    <property type="protein sequence ID" value="UTT62158.1"/>
    <property type="molecule type" value="Genomic_DNA"/>
</dbReference>
<dbReference type="Proteomes" id="UP001060039">
    <property type="component" value="Chromosome"/>
</dbReference>
<sequence>MDRITPGIIAIIIGAIVAVLLFVPFVAASYRLRGRMTVSRTIGWAALLVSFLAIWTYTILPAPAITDDYRCSTPNLDLLTDLRDILLIQQSGTSLIANAALQVVVLNIIFFMPLGFLVRFLFRWGIARAALSGLVVSLAVETTQLTGIWGLYPCSYRLFSVTDLLHNTLGAVIGSLIALALLRRRASLAPAVAVPHAVTAGRRLLGMLCDLLVFSLVSLITGIIVSLLRVLVIAPGSSTVTDPIETALGIAIGLAVYLVPVLITGTTIGEAAVLLRATGGWQPLALARTVRAALGLGGVVVLSELVPVVGDALALVLALALVVTVLVDRDRRGLAARAAGQHLVDARAIPSATPD</sequence>
<reference evidence="3" key="1">
    <citation type="submission" date="2022-07" db="EMBL/GenBank/DDBJ databases">
        <title>Taxonomic analysis of Microcella humidisoli nov. sp., isolated from riverside soil.</title>
        <authorList>
            <person name="Molina K.M."/>
            <person name="Kim S.B."/>
        </authorList>
    </citation>
    <scope>NUCLEOTIDE SEQUENCE</scope>
    <source>
        <strain evidence="3">MMS21-STM10</strain>
    </source>
</reference>
<protein>
    <submittedName>
        <fullName evidence="3">VanZ family protein</fullName>
    </submittedName>
</protein>
<feature type="transmembrane region" description="Helical" evidence="1">
    <location>
        <begin position="42"/>
        <end position="60"/>
    </location>
</feature>
<organism evidence="3 4">
    <name type="scientific">Microcella humidisoli</name>
    <dbReference type="NCBI Taxonomy" id="2963406"/>
    <lineage>
        <taxon>Bacteria</taxon>
        <taxon>Bacillati</taxon>
        <taxon>Actinomycetota</taxon>
        <taxon>Actinomycetes</taxon>
        <taxon>Micrococcales</taxon>
        <taxon>Microbacteriaceae</taxon>
        <taxon>Microcella</taxon>
    </lineage>
</organism>
<evidence type="ECO:0000313" key="3">
    <source>
        <dbReference type="EMBL" id="UTT62158.1"/>
    </source>
</evidence>
<evidence type="ECO:0000259" key="2">
    <source>
        <dbReference type="Pfam" id="PF04892"/>
    </source>
</evidence>
<feature type="transmembrane region" description="Helical" evidence="1">
    <location>
        <begin position="99"/>
        <end position="122"/>
    </location>
</feature>
<dbReference type="RefSeq" id="WP_255159300.1">
    <property type="nucleotide sequence ID" value="NZ_CP101497.1"/>
</dbReference>
<dbReference type="PANTHER" id="PTHR36834">
    <property type="entry name" value="MEMBRANE PROTEIN-RELATED"/>
    <property type="match status" value="1"/>
</dbReference>
<keyword evidence="1" id="KW-0472">Membrane</keyword>
<keyword evidence="1" id="KW-0812">Transmembrane</keyword>
<keyword evidence="1" id="KW-1133">Transmembrane helix</keyword>
<dbReference type="Pfam" id="PF04892">
    <property type="entry name" value="VanZ"/>
    <property type="match status" value="1"/>
</dbReference>
<keyword evidence="4" id="KW-1185">Reference proteome</keyword>